<name>A0AAW2CDN9_9ROSI</name>
<dbReference type="AlphaFoldDB" id="A0AAW2CDN9"/>
<comment type="caution">
    <text evidence="2">The sequence shown here is derived from an EMBL/GenBank/DDBJ whole genome shotgun (WGS) entry which is preliminary data.</text>
</comment>
<evidence type="ECO:0000256" key="1">
    <source>
        <dbReference type="SAM" id="MobiDB-lite"/>
    </source>
</evidence>
<reference evidence="2 3" key="1">
    <citation type="submission" date="2024-01" db="EMBL/GenBank/DDBJ databases">
        <title>A telomere-to-telomere, gap-free genome of sweet tea (Lithocarpus litseifolius).</title>
        <authorList>
            <person name="Zhou J."/>
        </authorList>
    </citation>
    <scope>NUCLEOTIDE SEQUENCE [LARGE SCALE GENOMIC DNA]</scope>
    <source>
        <strain evidence="2">Zhou-2022a</strain>
        <tissue evidence="2">Leaf</tissue>
    </source>
</reference>
<protein>
    <submittedName>
        <fullName evidence="2">Uncharacterized protein</fullName>
    </submittedName>
</protein>
<dbReference type="EMBL" id="JAZDWU010000007">
    <property type="protein sequence ID" value="KAK9995264.1"/>
    <property type="molecule type" value="Genomic_DNA"/>
</dbReference>
<proteinExistence type="predicted"/>
<feature type="compositionally biased region" description="Polar residues" evidence="1">
    <location>
        <begin position="383"/>
        <end position="392"/>
    </location>
</feature>
<feature type="region of interest" description="Disordered" evidence="1">
    <location>
        <begin position="380"/>
        <end position="405"/>
    </location>
</feature>
<dbReference type="Proteomes" id="UP001459277">
    <property type="component" value="Unassembled WGS sequence"/>
</dbReference>
<evidence type="ECO:0000313" key="2">
    <source>
        <dbReference type="EMBL" id="KAK9995264.1"/>
    </source>
</evidence>
<organism evidence="2 3">
    <name type="scientific">Lithocarpus litseifolius</name>
    <dbReference type="NCBI Taxonomy" id="425828"/>
    <lineage>
        <taxon>Eukaryota</taxon>
        <taxon>Viridiplantae</taxon>
        <taxon>Streptophyta</taxon>
        <taxon>Embryophyta</taxon>
        <taxon>Tracheophyta</taxon>
        <taxon>Spermatophyta</taxon>
        <taxon>Magnoliopsida</taxon>
        <taxon>eudicotyledons</taxon>
        <taxon>Gunneridae</taxon>
        <taxon>Pentapetalae</taxon>
        <taxon>rosids</taxon>
        <taxon>fabids</taxon>
        <taxon>Fagales</taxon>
        <taxon>Fagaceae</taxon>
        <taxon>Lithocarpus</taxon>
    </lineage>
</organism>
<sequence>MRTRSMHARGREREREHESLKLKMRSMVARHEQMKRAFTELKSQISIGLLEAEDVFASLAIPLMKLVGLKTMEMANEGRFTTIVLNNHFHHQNSNHQVPTHDNNHEESPVAAKAAMATGQQLLEKQQTQFVQLLHLLKQIESKVNSRRNNLAETIADHRASLRSFFQRAIANLSNTFRSSPRHADDTIEIALKLLLLAFKNVDAVLGSVESGVEDLMDDLAEQMCDPMVEYVKGLRDDMKNGTCVRLLSLVKEMERVIYDGRVQLEEAKNKQRAAEETKIEALNRLTESQQKVNKMKECLGLLSLAQAQSQHKNGSIQPVAAHKLLGKVEDQARDEKLLWELLERKRKNQAPESPMGPKELQFTEPSKKRKVLPLISHKPITRSLSRGQSPHTPHPDHWIPLGMPPSVAQQVSRRYITH</sequence>
<evidence type="ECO:0000313" key="3">
    <source>
        <dbReference type="Proteomes" id="UP001459277"/>
    </source>
</evidence>
<accession>A0AAW2CDN9</accession>
<gene>
    <name evidence="2" type="ORF">SO802_019950</name>
</gene>
<keyword evidence="3" id="KW-1185">Reference proteome</keyword>